<dbReference type="Gene3D" id="3.40.440.10">
    <property type="entry name" value="Adenylosuccinate Synthetase, subunit A, domain 1"/>
    <property type="match status" value="1"/>
</dbReference>
<protein>
    <recommendedName>
        <fullName evidence="8 10">Adenylosuccinate synthetase</fullName>
        <shortName evidence="8">AMPSase</shortName>
        <shortName evidence="8">AdSS</shortName>
        <ecNumber evidence="8 10">6.3.4.4</ecNumber>
    </recommendedName>
    <alternativeName>
        <fullName evidence="8">IMP--aspartate ligase</fullName>
    </alternativeName>
</protein>
<feature type="binding site" evidence="8">
    <location>
        <position position="40"/>
    </location>
    <ligand>
        <name>Mg(2+)</name>
        <dbReference type="ChEBI" id="CHEBI:18420"/>
    </ligand>
</feature>
<dbReference type="SMART" id="SM00788">
    <property type="entry name" value="Adenylsucc_synt"/>
    <property type="match status" value="1"/>
</dbReference>
<feature type="binding site" evidence="8">
    <location>
        <begin position="329"/>
        <end position="331"/>
    </location>
    <ligand>
        <name>GTP</name>
        <dbReference type="ChEBI" id="CHEBI:37565"/>
    </ligand>
</feature>
<evidence type="ECO:0000256" key="2">
    <source>
        <dbReference type="ARBA" id="ARBA00022598"/>
    </source>
</evidence>
<reference evidence="11 12" key="1">
    <citation type="submission" date="2024-03" db="EMBL/GenBank/DDBJ databases">
        <title>Aquirufa genome sequencing.</title>
        <authorList>
            <person name="Pitt A."/>
            <person name="Hahn M.W."/>
        </authorList>
    </citation>
    <scope>NUCLEOTIDE SEQUENCE [LARGE SCALE GENOMIC DNA]</scope>
    <source>
        <strain evidence="11 12">KTFRIE-69F</strain>
    </source>
</reference>
<sequence>MAVDVLLGLQWGDEGKGKIVDVLAPKYQVVARFQGGPNAGHTLEFDGFKHVLHQIPSGIFRQEVQNIIGNGVVLDPIIFKKEIDGLAHFNLDLRKNLEISKKASIILPTHRLLDAAYEKAKGDAKIGSTLKGIGPTYTDKISRQGLRVGDMISPDFSAKYKALVDRHKAILDVYKFEYDLAAAEKEFFEAVAFMKEFHLVDSEYSVNHAITAGKTILAEGAQGSLLDVDFGSYPFVTSSNTITAGACTGLGVAPKNIGEVFGIFKAYATRVGSGPFPTELEDEVGERMRVEGREFGSTTGRPRRCGWIDLPALKYAMMINGVTQLIMMKADVLNIFDEIQVCTAYEMPDGSITDQIPFEITDIKVKPVYETLKGWACSLEGMRDFNELPVELADYIKFLEKHLNLPINFISTGPDREACVLRGSLA</sequence>
<evidence type="ECO:0000256" key="3">
    <source>
        <dbReference type="ARBA" id="ARBA00022723"/>
    </source>
</evidence>
<comment type="catalytic activity">
    <reaction evidence="8 10">
        <text>IMP + L-aspartate + GTP = N(6)-(1,2-dicarboxyethyl)-AMP + GDP + phosphate + 2 H(+)</text>
        <dbReference type="Rhea" id="RHEA:15753"/>
        <dbReference type="ChEBI" id="CHEBI:15378"/>
        <dbReference type="ChEBI" id="CHEBI:29991"/>
        <dbReference type="ChEBI" id="CHEBI:37565"/>
        <dbReference type="ChEBI" id="CHEBI:43474"/>
        <dbReference type="ChEBI" id="CHEBI:57567"/>
        <dbReference type="ChEBI" id="CHEBI:58053"/>
        <dbReference type="ChEBI" id="CHEBI:58189"/>
        <dbReference type="EC" id="6.3.4.4"/>
    </reaction>
</comment>
<evidence type="ECO:0000256" key="5">
    <source>
        <dbReference type="ARBA" id="ARBA00022755"/>
    </source>
</evidence>
<feature type="binding site" evidence="8">
    <location>
        <begin position="40"/>
        <end position="42"/>
    </location>
    <ligand>
        <name>GTP</name>
        <dbReference type="ChEBI" id="CHEBI:37565"/>
    </ligand>
</feature>
<comment type="caution">
    <text evidence="11">The sequence shown here is derived from an EMBL/GenBank/DDBJ whole genome shotgun (WGS) entry which is preliminary data.</text>
</comment>
<evidence type="ECO:0000256" key="10">
    <source>
        <dbReference type="RuleBase" id="RU000520"/>
    </source>
</evidence>
<feature type="active site" evidence="9">
    <location>
        <position position="140"/>
    </location>
</feature>
<comment type="subcellular location">
    <subcellularLocation>
        <location evidence="8">Cytoplasm</location>
    </subcellularLocation>
</comment>
<dbReference type="RefSeq" id="WP_377979228.1">
    <property type="nucleotide sequence ID" value="NZ_JBBKXY010000003.1"/>
</dbReference>
<feature type="binding site" description="in other chain" evidence="8">
    <location>
        <position position="129"/>
    </location>
    <ligand>
        <name>IMP</name>
        <dbReference type="ChEBI" id="CHEBI:58053"/>
        <note>ligand shared between dimeric partners</note>
    </ligand>
</feature>
<gene>
    <name evidence="8" type="primary">purA</name>
    <name evidence="11" type="ORF">SKC35_09930</name>
</gene>
<evidence type="ECO:0000256" key="4">
    <source>
        <dbReference type="ARBA" id="ARBA00022741"/>
    </source>
</evidence>
<feature type="binding site" evidence="8">
    <location>
        <position position="13"/>
    </location>
    <ligand>
        <name>Mg(2+)</name>
        <dbReference type="ChEBI" id="CHEBI:18420"/>
    </ligand>
</feature>
<comment type="similarity">
    <text evidence="8 10">Belongs to the adenylosuccinate synthetase family.</text>
</comment>
<dbReference type="NCBIfam" id="TIGR00184">
    <property type="entry name" value="purA"/>
    <property type="match status" value="1"/>
</dbReference>
<dbReference type="NCBIfam" id="NF002223">
    <property type="entry name" value="PRK01117.1"/>
    <property type="match status" value="1"/>
</dbReference>
<name>A0ABW6DAH8_9BACT</name>
<feature type="binding site" evidence="8">
    <location>
        <position position="143"/>
    </location>
    <ligand>
        <name>IMP</name>
        <dbReference type="ChEBI" id="CHEBI:58053"/>
        <note>ligand shared between dimeric partners</note>
    </ligand>
</feature>
<keyword evidence="5 8" id="KW-0658">Purine biosynthesis</keyword>
<dbReference type="EC" id="6.3.4.4" evidence="8 10"/>
<comment type="subunit">
    <text evidence="1 8">Homodimer.</text>
</comment>
<comment type="function">
    <text evidence="8">Plays an important role in the de novo pathway of purine nucleotide biosynthesis. Catalyzes the first committed step in the biosynthesis of AMP from IMP.</text>
</comment>
<feature type="binding site" evidence="8">
    <location>
        <begin position="12"/>
        <end position="18"/>
    </location>
    <ligand>
        <name>GTP</name>
        <dbReference type="ChEBI" id="CHEBI:37565"/>
    </ligand>
</feature>
<proteinExistence type="inferred from homology"/>
<comment type="cofactor">
    <cofactor evidence="8">
        <name>Mg(2+)</name>
        <dbReference type="ChEBI" id="CHEBI:18420"/>
    </cofactor>
    <text evidence="8">Binds 1 Mg(2+) ion per subunit.</text>
</comment>
<organism evidence="11 12">
    <name type="scientific">Aquirufa originis</name>
    <dbReference type="NCBI Taxonomy" id="3096514"/>
    <lineage>
        <taxon>Bacteria</taxon>
        <taxon>Pseudomonadati</taxon>
        <taxon>Bacteroidota</taxon>
        <taxon>Cytophagia</taxon>
        <taxon>Cytophagales</taxon>
        <taxon>Flectobacillaceae</taxon>
        <taxon>Aquirufa</taxon>
    </lineage>
</organism>
<keyword evidence="2 8" id="KW-0436">Ligase</keyword>
<keyword evidence="8" id="KW-0963">Cytoplasm</keyword>
<keyword evidence="7 8" id="KW-0342">GTP-binding</keyword>
<dbReference type="InterPro" id="IPR001114">
    <property type="entry name" value="Adenylosuccinate_synthetase"/>
</dbReference>
<evidence type="ECO:0000256" key="6">
    <source>
        <dbReference type="ARBA" id="ARBA00022842"/>
    </source>
</evidence>
<evidence type="ECO:0000256" key="8">
    <source>
        <dbReference type="HAMAP-Rule" id="MF_00011"/>
    </source>
</evidence>
<feature type="active site" description="Proton donor" evidence="8">
    <location>
        <position position="41"/>
    </location>
</feature>
<dbReference type="InterPro" id="IPR042109">
    <property type="entry name" value="Adenylosuccinate_synth_dom1"/>
</dbReference>
<dbReference type="HAMAP" id="MF_00011">
    <property type="entry name" value="Adenylosucc_synth"/>
    <property type="match status" value="1"/>
</dbReference>
<evidence type="ECO:0000313" key="11">
    <source>
        <dbReference type="EMBL" id="MFD3294006.1"/>
    </source>
</evidence>
<feature type="binding site" evidence="8">
    <location>
        <begin position="411"/>
        <end position="413"/>
    </location>
    <ligand>
        <name>GTP</name>
        <dbReference type="ChEBI" id="CHEBI:37565"/>
    </ligand>
</feature>
<dbReference type="PROSITE" id="PS00513">
    <property type="entry name" value="ADENYLOSUCCIN_SYN_2"/>
    <property type="match status" value="1"/>
</dbReference>
<dbReference type="Gene3D" id="3.90.170.10">
    <property type="entry name" value="Adenylosuccinate Synthetase, subunit A, domain 3"/>
    <property type="match status" value="1"/>
</dbReference>
<evidence type="ECO:0000256" key="9">
    <source>
        <dbReference type="PROSITE-ProRule" id="PRU10134"/>
    </source>
</evidence>
<dbReference type="InterPro" id="IPR042110">
    <property type="entry name" value="Adenylosuccinate_synth_dom2"/>
</dbReference>
<feature type="binding site" description="in other chain" evidence="8">
    <location>
        <begin position="13"/>
        <end position="16"/>
    </location>
    <ligand>
        <name>IMP</name>
        <dbReference type="ChEBI" id="CHEBI:58053"/>
        <note>ligand shared between dimeric partners</note>
    </ligand>
</feature>
<keyword evidence="12" id="KW-1185">Reference proteome</keyword>
<feature type="binding site" evidence="8">
    <location>
        <begin position="297"/>
        <end position="303"/>
    </location>
    <ligand>
        <name>substrate</name>
    </ligand>
</feature>
<feature type="binding site" evidence="8">
    <location>
        <position position="303"/>
    </location>
    <ligand>
        <name>GTP</name>
        <dbReference type="ChEBI" id="CHEBI:37565"/>
    </ligand>
</feature>
<keyword evidence="6 8" id="KW-0460">Magnesium</keyword>
<dbReference type="InterPro" id="IPR033128">
    <property type="entry name" value="Adenylosuccin_syn_Lys_AS"/>
</dbReference>
<feature type="binding site" description="in other chain" evidence="8">
    <location>
        <position position="237"/>
    </location>
    <ligand>
        <name>IMP</name>
        <dbReference type="ChEBI" id="CHEBI:58053"/>
        <note>ligand shared between dimeric partners</note>
    </ligand>
</feature>
<dbReference type="Gene3D" id="1.10.300.10">
    <property type="entry name" value="Adenylosuccinate Synthetase, subunit A, domain 2"/>
    <property type="match status" value="1"/>
</dbReference>
<feature type="binding site" description="in other chain" evidence="8">
    <location>
        <position position="301"/>
    </location>
    <ligand>
        <name>IMP</name>
        <dbReference type="ChEBI" id="CHEBI:58053"/>
        <note>ligand shared between dimeric partners</note>
    </ligand>
</feature>
<keyword evidence="3 8" id="KW-0479">Metal-binding</keyword>
<evidence type="ECO:0000256" key="1">
    <source>
        <dbReference type="ARBA" id="ARBA00011738"/>
    </source>
</evidence>
<dbReference type="PANTHER" id="PTHR11846">
    <property type="entry name" value="ADENYLOSUCCINATE SYNTHETASE"/>
    <property type="match status" value="1"/>
</dbReference>
<dbReference type="InterPro" id="IPR027417">
    <property type="entry name" value="P-loop_NTPase"/>
</dbReference>
<dbReference type="Proteomes" id="UP001598112">
    <property type="component" value="Unassembled WGS sequence"/>
</dbReference>
<evidence type="ECO:0000256" key="7">
    <source>
        <dbReference type="ARBA" id="ARBA00023134"/>
    </source>
</evidence>
<dbReference type="PANTHER" id="PTHR11846:SF0">
    <property type="entry name" value="ADENYLOSUCCINATE SYNTHETASE"/>
    <property type="match status" value="1"/>
</dbReference>
<dbReference type="InterPro" id="IPR042111">
    <property type="entry name" value="Adenylosuccinate_synth_dom3"/>
</dbReference>
<feature type="binding site" description="in other chain" evidence="8">
    <location>
        <position position="222"/>
    </location>
    <ligand>
        <name>IMP</name>
        <dbReference type="ChEBI" id="CHEBI:58053"/>
        <note>ligand shared between dimeric partners</note>
    </ligand>
</feature>
<dbReference type="CDD" id="cd03108">
    <property type="entry name" value="AdSS"/>
    <property type="match status" value="1"/>
</dbReference>
<comment type="pathway">
    <text evidence="8 10">Purine metabolism; AMP biosynthesis via de novo pathway; AMP from IMP: step 1/2.</text>
</comment>
<dbReference type="SUPFAM" id="SSF52540">
    <property type="entry name" value="P-loop containing nucleoside triphosphate hydrolases"/>
    <property type="match status" value="1"/>
</dbReference>
<feature type="active site" description="Proton acceptor" evidence="8">
    <location>
        <position position="13"/>
    </location>
</feature>
<dbReference type="PROSITE" id="PS01266">
    <property type="entry name" value="ADENYLOSUCCIN_SYN_1"/>
    <property type="match status" value="1"/>
</dbReference>
<dbReference type="EMBL" id="JBBKXY010000003">
    <property type="protein sequence ID" value="MFD3294006.1"/>
    <property type="molecule type" value="Genomic_DNA"/>
</dbReference>
<keyword evidence="4 8" id="KW-0547">Nucleotide-binding</keyword>
<feature type="binding site" description="in other chain" evidence="8">
    <location>
        <begin position="38"/>
        <end position="41"/>
    </location>
    <ligand>
        <name>IMP</name>
        <dbReference type="ChEBI" id="CHEBI:58053"/>
        <note>ligand shared between dimeric partners</note>
    </ligand>
</feature>
<evidence type="ECO:0000313" key="12">
    <source>
        <dbReference type="Proteomes" id="UP001598112"/>
    </source>
</evidence>
<accession>A0ABW6DAH8</accession>
<dbReference type="GO" id="GO:0004019">
    <property type="term" value="F:adenylosuccinate synthase activity"/>
    <property type="evidence" value="ECO:0007669"/>
    <property type="project" value="UniProtKB-EC"/>
</dbReference>
<dbReference type="Pfam" id="PF00709">
    <property type="entry name" value="Adenylsucc_synt"/>
    <property type="match status" value="1"/>
</dbReference>
<dbReference type="InterPro" id="IPR018220">
    <property type="entry name" value="Adenylosuccin_syn_GTP-bd"/>
</dbReference>